<organism evidence="1 2">
    <name type="scientific">Sodalis ligni</name>
    <dbReference type="NCBI Taxonomy" id="2697027"/>
    <lineage>
        <taxon>Bacteria</taxon>
        <taxon>Pseudomonadati</taxon>
        <taxon>Pseudomonadota</taxon>
        <taxon>Gammaproteobacteria</taxon>
        <taxon>Enterobacterales</taxon>
        <taxon>Bruguierivoracaceae</taxon>
        <taxon>Sodalis</taxon>
    </lineage>
</organism>
<evidence type="ECO:0000313" key="1">
    <source>
        <dbReference type="EMBL" id="TCL05056.1"/>
    </source>
</evidence>
<dbReference type="RefSeq" id="WP_132923788.1">
    <property type="nucleotide sequence ID" value="NZ_SJOI01000001.1"/>
</dbReference>
<reference evidence="1 2" key="1">
    <citation type="submission" date="2019-02" db="EMBL/GenBank/DDBJ databases">
        <title>Investigation of anaerobic lignin degradation for improved lignocellulosic biofuels.</title>
        <authorList>
            <person name="Deangelis K."/>
        </authorList>
    </citation>
    <scope>NUCLEOTIDE SEQUENCE [LARGE SCALE GENOMIC DNA]</scope>
    <source>
        <strain evidence="1 2">159R</strain>
    </source>
</reference>
<dbReference type="Proteomes" id="UP000294555">
    <property type="component" value="Unassembled WGS sequence"/>
</dbReference>
<protein>
    <recommendedName>
        <fullName evidence="3">Superoxide dismutase</fullName>
    </recommendedName>
</protein>
<proteinExistence type="predicted"/>
<comment type="caution">
    <text evidence="1">The sequence shown here is derived from an EMBL/GenBank/DDBJ whole genome shotgun (WGS) entry which is preliminary data.</text>
</comment>
<evidence type="ECO:0000313" key="2">
    <source>
        <dbReference type="Proteomes" id="UP000294555"/>
    </source>
</evidence>
<keyword evidence="2" id="KW-1185">Reference proteome</keyword>
<sequence length="102" mass="11567">MKFLVLLTPAAQRTLAEFAPYAIEEEIAIWGAYRNGQLRECYFQSSPPEVTLIYEAADVADVHIELDRLPMIKAGLLERRVVHLGPWLPIEAVFDKTIMAPQ</sequence>
<dbReference type="EMBL" id="SJOI01000001">
    <property type="protein sequence ID" value="TCL05056.1"/>
    <property type="molecule type" value="Genomic_DNA"/>
</dbReference>
<dbReference type="AlphaFoldDB" id="A0A4R1NJW7"/>
<dbReference type="OrthoDB" id="573560at2"/>
<name>A0A4R1NJW7_9GAMM</name>
<accession>A0A4R1NJW7</accession>
<gene>
    <name evidence="1" type="ORF">EZJ58_3212</name>
</gene>
<evidence type="ECO:0008006" key="3">
    <source>
        <dbReference type="Google" id="ProtNLM"/>
    </source>
</evidence>